<gene>
    <name evidence="1" type="ORF">HanXRQr2_Chr14g0636371</name>
</gene>
<reference evidence="1" key="1">
    <citation type="journal article" date="2017" name="Nature">
        <title>The sunflower genome provides insights into oil metabolism, flowering and Asterid evolution.</title>
        <authorList>
            <person name="Badouin H."/>
            <person name="Gouzy J."/>
            <person name="Grassa C.J."/>
            <person name="Murat F."/>
            <person name="Staton S.E."/>
            <person name="Cottret L."/>
            <person name="Lelandais-Briere C."/>
            <person name="Owens G.L."/>
            <person name="Carrere S."/>
            <person name="Mayjonade B."/>
            <person name="Legrand L."/>
            <person name="Gill N."/>
            <person name="Kane N.C."/>
            <person name="Bowers J.E."/>
            <person name="Hubner S."/>
            <person name="Bellec A."/>
            <person name="Berard A."/>
            <person name="Berges H."/>
            <person name="Blanchet N."/>
            <person name="Boniface M.C."/>
            <person name="Brunel D."/>
            <person name="Catrice O."/>
            <person name="Chaidir N."/>
            <person name="Claudel C."/>
            <person name="Donnadieu C."/>
            <person name="Faraut T."/>
            <person name="Fievet G."/>
            <person name="Helmstetter N."/>
            <person name="King M."/>
            <person name="Knapp S.J."/>
            <person name="Lai Z."/>
            <person name="Le Paslier M.C."/>
            <person name="Lippi Y."/>
            <person name="Lorenzon L."/>
            <person name="Mandel J.R."/>
            <person name="Marage G."/>
            <person name="Marchand G."/>
            <person name="Marquand E."/>
            <person name="Bret-Mestries E."/>
            <person name="Morien E."/>
            <person name="Nambeesan S."/>
            <person name="Nguyen T."/>
            <person name="Pegot-Espagnet P."/>
            <person name="Pouilly N."/>
            <person name="Raftis F."/>
            <person name="Sallet E."/>
            <person name="Schiex T."/>
            <person name="Thomas J."/>
            <person name="Vandecasteele C."/>
            <person name="Vares D."/>
            <person name="Vear F."/>
            <person name="Vautrin S."/>
            <person name="Crespi M."/>
            <person name="Mangin B."/>
            <person name="Burke J.M."/>
            <person name="Salse J."/>
            <person name="Munos S."/>
            <person name="Vincourt P."/>
            <person name="Rieseberg L.H."/>
            <person name="Langlade N.B."/>
        </authorList>
    </citation>
    <scope>NUCLEOTIDE SEQUENCE</scope>
    <source>
        <tissue evidence="1">Leaves</tissue>
    </source>
</reference>
<organism evidence="1 2">
    <name type="scientific">Helianthus annuus</name>
    <name type="common">Common sunflower</name>
    <dbReference type="NCBI Taxonomy" id="4232"/>
    <lineage>
        <taxon>Eukaryota</taxon>
        <taxon>Viridiplantae</taxon>
        <taxon>Streptophyta</taxon>
        <taxon>Embryophyta</taxon>
        <taxon>Tracheophyta</taxon>
        <taxon>Spermatophyta</taxon>
        <taxon>Magnoliopsida</taxon>
        <taxon>eudicotyledons</taxon>
        <taxon>Gunneridae</taxon>
        <taxon>Pentapetalae</taxon>
        <taxon>asterids</taxon>
        <taxon>campanulids</taxon>
        <taxon>Asterales</taxon>
        <taxon>Asteraceae</taxon>
        <taxon>Asteroideae</taxon>
        <taxon>Heliantheae alliance</taxon>
        <taxon>Heliantheae</taxon>
        <taxon>Helianthus</taxon>
    </lineage>
</organism>
<evidence type="ECO:0000313" key="2">
    <source>
        <dbReference type="Proteomes" id="UP000215914"/>
    </source>
</evidence>
<keyword evidence="2" id="KW-1185">Reference proteome</keyword>
<evidence type="ECO:0000313" key="1">
    <source>
        <dbReference type="EMBL" id="KAF5768430.1"/>
    </source>
</evidence>
<name>A0A9K3H5W5_HELAN</name>
<sequence length="48" mass="5758">MKYYQILKLLKLSLENKPKDPQTLLYLESIQGTLKPYLSNQDRLNRTF</sequence>
<dbReference type="AlphaFoldDB" id="A0A9K3H5W5"/>
<comment type="caution">
    <text evidence="1">The sequence shown here is derived from an EMBL/GenBank/DDBJ whole genome shotgun (WGS) entry which is preliminary data.</text>
</comment>
<proteinExistence type="predicted"/>
<dbReference type="Gramene" id="mRNA:HanXRQr2_Chr14g0636371">
    <property type="protein sequence ID" value="mRNA:HanXRQr2_Chr14g0636371"/>
    <property type="gene ID" value="HanXRQr2_Chr14g0636371"/>
</dbReference>
<reference evidence="1" key="2">
    <citation type="submission" date="2020-06" db="EMBL/GenBank/DDBJ databases">
        <title>Helianthus annuus Genome sequencing and assembly Release 2.</title>
        <authorList>
            <person name="Gouzy J."/>
            <person name="Langlade N."/>
            <person name="Munos S."/>
        </authorList>
    </citation>
    <scope>NUCLEOTIDE SEQUENCE</scope>
    <source>
        <tissue evidence="1">Leaves</tissue>
    </source>
</reference>
<protein>
    <submittedName>
        <fullName evidence="1">Uncharacterized protein</fullName>
    </submittedName>
</protein>
<dbReference type="Proteomes" id="UP000215914">
    <property type="component" value="Unassembled WGS sequence"/>
</dbReference>
<dbReference type="EMBL" id="MNCJ02000329">
    <property type="protein sequence ID" value="KAF5768430.1"/>
    <property type="molecule type" value="Genomic_DNA"/>
</dbReference>
<accession>A0A9K3H5W5</accession>